<evidence type="ECO:0000313" key="3">
    <source>
        <dbReference type="Proteomes" id="UP000010482"/>
    </source>
</evidence>
<dbReference type="AlphaFoldDB" id="K9YT29"/>
<dbReference type="STRING" id="13035.Dacsa_0450"/>
<gene>
    <name evidence="2" type="ORF">Dacsa_0450</name>
</gene>
<dbReference type="InterPro" id="IPR005939">
    <property type="entry name" value="BLH_phosphatase-like"/>
</dbReference>
<dbReference type="Pfam" id="PF04273">
    <property type="entry name" value="BLH_phosphatase"/>
    <property type="match status" value="1"/>
</dbReference>
<dbReference type="eggNOG" id="COG3453">
    <property type="taxonomic scope" value="Bacteria"/>
</dbReference>
<dbReference type="RefSeq" id="WP_015228251.1">
    <property type="nucleotide sequence ID" value="NC_019780.1"/>
</dbReference>
<evidence type="ECO:0000259" key="1">
    <source>
        <dbReference type="Pfam" id="PF04273"/>
    </source>
</evidence>
<dbReference type="Proteomes" id="UP000010482">
    <property type="component" value="Chromosome"/>
</dbReference>
<dbReference type="InterPro" id="IPR029021">
    <property type="entry name" value="Prot-tyrosine_phosphatase-like"/>
</dbReference>
<dbReference type="CDD" id="cd14503">
    <property type="entry name" value="PTP-bact"/>
    <property type="match status" value="1"/>
</dbReference>
<dbReference type="Gene3D" id="3.90.190.10">
    <property type="entry name" value="Protein tyrosine phosphatase superfamily"/>
    <property type="match status" value="1"/>
</dbReference>
<proteinExistence type="predicted"/>
<dbReference type="EMBL" id="CP003944">
    <property type="protein sequence ID" value="AFZ49238.1"/>
    <property type="molecule type" value="Genomic_DNA"/>
</dbReference>
<dbReference type="HOGENOM" id="CLU_105726_2_0_3"/>
<protein>
    <recommendedName>
        <fullName evidence="1">Beta-lactamase hydrolase-like protein phosphatase-like domain-containing protein</fullName>
    </recommendedName>
</protein>
<keyword evidence="3" id="KW-1185">Reference proteome</keyword>
<reference evidence="2" key="1">
    <citation type="submission" date="2012-04" db="EMBL/GenBank/DDBJ databases">
        <title>Finished genome of Dactylococcopsis salina PCC 8305.</title>
        <authorList>
            <consortium name="US DOE Joint Genome Institute"/>
            <person name="Gugger M."/>
            <person name="Coursin T."/>
            <person name="Rippka R."/>
            <person name="Tandeau De Marsac N."/>
            <person name="Huntemann M."/>
            <person name="Wei C.-L."/>
            <person name="Han J."/>
            <person name="Detter J.C."/>
            <person name="Han C."/>
            <person name="Tapia R."/>
            <person name="Daligault H."/>
            <person name="Chen A."/>
            <person name="Krypides N."/>
            <person name="Mavromatis K."/>
            <person name="Markowitz V."/>
            <person name="Szeto E."/>
            <person name="Ivanova N."/>
            <person name="Ovchinnikova G."/>
            <person name="Pagani I."/>
            <person name="Pati A."/>
            <person name="Goodwin L."/>
            <person name="Peters L."/>
            <person name="Pitluck S."/>
            <person name="Woyke T."/>
            <person name="Kerfeld C."/>
        </authorList>
    </citation>
    <scope>NUCLEOTIDE SEQUENCE [LARGE SCALE GENOMIC DNA]</scope>
    <source>
        <strain evidence="2">PCC 8305</strain>
    </source>
</reference>
<dbReference type="SUPFAM" id="SSF52799">
    <property type="entry name" value="(Phosphotyrosine protein) phosphatases II"/>
    <property type="match status" value="1"/>
</dbReference>
<feature type="domain" description="Beta-lactamase hydrolase-like protein phosphatase-like" evidence="1">
    <location>
        <begin position="7"/>
        <end position="99"/>
    </location>
</feature>
<dbReference type="KEGG" id="dsl:Dacsa_0450"/>
<dbReference type="GO" id="GO:0016787">
    <property type="term" value="F:hydrolase activity"/>
    <property type="evidence" value="ECO:0007669"/>
    <property type="project" value="InterPro"/>
</dbReference>
<accession>K9YT29</accession>
<name>K9YT29_DACS8</name>
<evidence type="ECO:0000313" key="2">
    <source>
        <dbReference type="EMBL" id="AFZ49238.1"/>
    </source>
</evidence>
<sequence length="147" mass="16082">MDNTIALSPEFTIAGQITPEQLKTAKQEGYQAVLNLRVPGEQGFLDDEENQAKNAGLNYVNIPVSPSSISEVAPEVIQQLETLPKPVLVHCGSALRAGVMVLAYRGTREGKSAEELFNEARNAGFTVLDSKPPMKQFVEDYIANYRS</sequence>
<dbReference type="OrthoDB" id="531258at2"/>
<organism evidence="2 3">
    <name type="scientific">Dactylococcopsis salina (strain PCC 8305)</name>
    <name type="common">Myxobactron salinum</name>
    <dbReference type="NCBI Taxonomy" id="13035"/>
    <lineage>
        <taxon>Bacteria</taxon>
        <taxon>Bacillati</taxon>
        <taxon>Cyanobacteriota</taxon>
        <taxon>Cyanophyceae</taxon>
        <taxon>Nodosilineales</taxon>
        <taxon>Cymatolegaceae</taxon>
        <taxon>Dactylococcopsis</taxon>
    </lineage>
</organism>